<comment type="caution">
    <text evidence="2">The sequence shown here is derived from an EMBL/GenBank/DDBJ whole genome shotgun (WGS) entry which is preliminary data.</text>
</comment>
<name>A0A2U1M8Y4_ARTAN</name>
<proteinExistence type="predicted"/>
<evidence type="ECO:0008006" key="4">
    <source>
        <dbReference type="Google" id="ProtNLM"/>
    </source>
</evidence>
<sequence>MDSQKAQYNAGQISGQTREKASNILEKADNKVQSAKDNLQEGGQQMMAKAQGAEGAKDAIGANK</sequence>
<keyword evidence="3" id="KW-1185">Reference proteome</keyword>
<evidence type="ECO:0000256" key="1">
    <source>
        <dbReference type="SAM" id="MobiDB-lite"/>
    </source>
</evidence>
<dbReference type="Gene3D" id="6.10.140.1430">
    <property type="match status" value="1"/>
</dbReference>
<evidence type="ECO:0000313" key="3">
    <source>
        <dbReference type="Proteomes" id="UP000245207"/>
    </source>
</evidence>
<dbReference type="OrthoDB" id="1736743at2759"/>
<feature type="region of interest" description="Disordered" evidence="1">
    <location>
        <begin position="1"/>
        <end position="64"/>
    </location>
</feature>
<evidence type="ECO:0000313" key="2">
    <source>
        <dbReference type="EMBL" id="PWA57723.1"/>
    </source>
</evidence>
<feature type="compositionally biased region" description="Polar residues" evidence="1">
    <location>
        <begin position="31"/>
        <end position="43"/>
    </location>
</feature>
<accession>A0A2U1M8Y4</accession>
<dbReference type="PANTHER" id="PTHR34191">
    <property type="entry name" value="LATE EMBRYOGENESIS ABUNDANT PROTEIN (LEA) FAMILY PROTEIN"/>
    <property type="match status" value="1"/>
</dbReference>
<organism evidence="2 3">
    <name type="scientific">Artemisia annua</name>
    <name type="common">Sweet wormwood</name>
    <dbReference type="NCBI Taxonomy" id="35608"/>
    <lineage>
        <taxon>Eukaryota</taxon>
        <taxon>Viridiplantae</taxon>
        <taxon>Streptophyta</taxon>
        <taxon>Embryophyta</taxon>
        <taxon>Tracheophyta</taxon>
        <taxon>Spermatophyta</taxon>
        <taxon>Magnoliopsida</taxon>
        <taxon>eudicotyledons</taxon>
        <taxon>Gunneridae</taxon>
        <taxon>Pentapetalae</taxon>
        <taxon>asterids</taxon>
        <taxon>campanulids</taxon>
        <taxon>Asterales</taxon>
        <taxon>Asteraceae</taxon>
        <taxon>Asteroideae</taxon>
        <taxon>Anthemideae</taxon>
        <taxon>Artemisiinae</taxon>
        <taxon>Artemisia</taxon>
    </lineage>
</organism>
<dbReference type="EMBL" id="PKPP01006084">
    <property type="protein sequence ID" value="PWA57723.1"/>
    <property type="molecule type" value="Genomic_DNA"/>
</dbReference>
<reference evidence="2 3" key="1">
    <citation type="journal article" date="2018" name="Mol. Plant">
        <title>The genome of Artemisia annua provides insight into the evolution of Asteraceae family and artemisinin biosynthesis.</title>
        <authorList>
            <person name="Shen Q."/>
            <person name="Zhang L."/>
            <person name="Liao Z."/>
            <person name="Wang S."/>
            <person name="Yan T."/>
            <person name="Shi P."/>
            <person name="Liu M."/>
            <person name="Fu X."/>
            <person name="Pan Q."/>
            <person name="Wang Y."/>
            <person name="Lv Z."/>
            <person name="Lu X."/>
            <person name="Zhang F."/>
            <person name="Jiang W."/>
            <person name="Ma Y."/>
            <person name="Chen M."/>
            <person name="Hao X."/>
            <person name="Li L."/>
            <person name="Tang Y."/>
            <person name="Lv G."/>
            <person name="Zhou Y."/>
            <person name="Sun X."/>
            <person name="Brodelius P.E."/>
            <person name="Rose J.K.C."/>
            <person name="Tang K."/>
        </authorList>
    </citation>
    <scope>NUCLEOTIDE SEQUENCE [LARGE SCALE GENOMIC DNA]</scope>
    <source>
        <strain evidence="3">cv. Huhao1</strain>
        <tissue evidence="2">Leaf</tissue>
    </source>
</reference>
<dbReference type="InterPro" id="IPR039624">
    <property type="entry name" value="LEA1/2/D7/KIN2"/>
</dbReference>
<dbReference type="Proteomes" id="UP000245207">
    <property type="component" value="Unassembled WGS sequence"/>
</dbReference>
<dbReference type="PANTHER" id="PTHR34191:SF34">
    <property type="entry name" value="STRESS-INDUCED PROTEIN KIN2-LIKE"/>
    <property type="match status" value="1"/>
</dbReference>
<dbReference type="AlphaFoldDB" id="A0A2U1M8Y4"/>
<protein>
    <recommendedName>
        <fullName evidence="4">Late embryogenesis abundant protein (LEA) family protein</fullName>
    </recommendedName>
</protein>
<feature type="compositionally biased region" description="Polar residues" evidence="1">
    <location>
        <begin position="1"/>
        <end position="16"/>
    </location>
</feature>
<feature type="compositionally biased region" description="Basic and acidic residues" evidence="1">
    <location>
        <begin position="17"/>
        <end position="30"/>
    </location>
</feature>
<gene>
    <name evidence="2" type="ORF">CTI12_AA403800</name>
</gene>